<proteinExistence type="predicted"/>
<protein>
    <submittedName>
        <fullName evidence="1">Uncharacterized protein</fullName>
    </submittedName>
</protein>
<reference evidence="1" key="1">
    <citation type="journal article" date="2020" name="Nature">
        <title>Giant virus diversity and host interactions through global metagenomics.</title>
        <authorList>
            <person name="Schulz F."/>
            <person name="Roux S."/>
            <person name="Paez-Espino D."/>
            <person name="Jungbluth S."/>
            <person name="Walsh D.A."/>
            <person name="Denef V.J."/>
            <person name="McMahon K.D."/>
            <person name="Konstantinidis K.T."/>
            <person name="Eloe-Fadrosh E.A."/>
            <person name="Kyrpides N.C."/>
            <person name="Woyke T."/>
        </authorList>
    </citation>
    <scope>NUCLEOTIDE SEQUENCE</scope>
    <source>
        <strain evidence="1">GVMAG-S-3300013006-138</strain>
    </source>
</reference>
<organism evidence="1">
    <name type="scientific">viral metagenome</name>
    <dbReference type="NCBI Taxonomy" id="1070528"/>
    <lineage>
        <taxon>unclassified sequences</taxon>
        <taxon>metagenomes</taxon>
        <taxon>organismal metagenomes</taxon>
    </lineage>
</organism>
<accession>A0A6C0KM54</accession>
<evidence type="ECO:0000313" key="1">
    <source>
        <dbReference type="EMBL" id="QHU18236.1"/>
    </source>
</evidence>
<dbReference type="EMBL" id="MN740926">
    <property type="protein sequence ID" value="QHU18236.1"/>
    <property type="molecule type" value="Genomic_DNA"/>
</dbReference>
<name>A0A6C0KM54_9ZZZZ</name>
<dbReference type="AlphaFoldDB" id="A0A6C0KM54"/>
<sequence>MSFTYLIYTHEEYSDVLYIHLKRLTKHYPGIKPKIATNSIEYLIKNYSYISENDIIIYDSKQTYAEKVKSVLQTIKTKYVLFNHDNNILVGDVNVEKINEILLSMENNNIDQFRLFVSGIDNADFSENLLKENKGPYYYSVISALWNVNTLVDIMSVFNNSSYRTIELHSQEYVSKFNNYYLSSPNDKQFTNEGHYLSYYFPICHCITYGKWITIGSPMNKKFIEDISIEYNIDLNKRGHYNK</sequence>